<evidence type="ECO:0000256" key="1">
    <source>
        <dbReference type="SAM" id="MobiDB-lite"/>
    </source>
</evidence>
<gene>
    <name evidence="2" type="ORF">PHLCEN_2v12815</name>
</gene>
<evidence type="ECO:0000313" key="2">
    <source>
        <dbReference type="EMBL" id="PSR71301.1"/>
    </source>
</evidence>
<feature type="region of interest" description="Disordered" evidence="1">
    <location>
        <begin position="94"/>
        <end position="116"/>
    </location>
</feature>
<dbReference type="EMBL" id="MLYV02001289">
    <property type="protein sequence ID" value="PSR71301.1"/>
    <property type="molecule type" value="Genomic_DNA"/>
</dbReference>
<reference evidence="2 3" key="1">
    <citation type="submission" date="2018-02" db="EMBL/GenBank/DDBJ databases">
        <title>Genome sequence of the basidiomycete white-rot fungus Phlebia centrifuga.</title>
        <authorList>
            <person name="Granchi Z."/>
            <person name="Peng M."/>
            <person name="de Vries R.P."/>
            <person name="Hilden K."/>
            <person name="Makela M.R."/>
            <person name="Grigoriev I."/>
            <person name="Riley R."/>
        </authorList>
    </citation>
    <scope>NUCLEOTIDE SEQUENCE [LARGE SCALE GENOMIC DNA]</scope>
    <source>
        <strain evidence="2 3">FBCC195</strain>
    </source>
</reference>
<dbReference type="AlphaFoldDB" id="A0A2R6NG43"/>
<evidence type="ECO:0000313" key="3">
    <source>
        <dbReference type="Proteomes" id="UP000186601"/>
    </source>
</evidence>
<sequence>MIDYHARTRTVDVFVEFILEACTDEHLHLPSGSYNTFYLVVSSSPLFGHEFLARLARSVNGFLTPGQTAETAQSILRSLSHALNELHVRSNQLMADGAEGPRKKHKKDRRSSASGGREPEVYAISFALLTKIAASVFASLPLQTLQEDLRRDTLSPIQEFHASSATVVREAFKKIRSESNGEDWCWQIIATSILRLRYSLGTASQLQLGADADQKLVPRMFKISKIPHVLPELRIEIVRSLLNEATRGRCEPAVVLEEALRQIKPLQNANGTLRWSGHTYSLTDQELPVAMLYLLLERWLPIFE</sequence>
<dbReference type="STRING" id="98765.A0A2R6NG43"/>
<organism evidence="2 3">
    <name type="scientific">Hermanssonia centrifuga</name>
    <dbReference type="NCBI Taxonomy" id="98765"/>
    <lineage>
        <taxon>Eukaryota</taxon>
        <taxon>Fungi</taxon>
        <taxon>Dikarya</taxon>
        <taxon>Basidiomycota</taxon>
        <taxon>Agaricomycotina</taxon>
        <taxon>Agaricomycetes</taxon>
        <taxon>Polyporales</taxon>
        <taxon>Meruliaceae</taxon>
        <taxon>Hermanssonia</taxon>
    </lineage>
</organism>
<comment type="caution">
    <text evidence="2">The sequence shown here is derived from an EMBL/GenBank/DDBJ whole genome shotgun (WGS) entry which is preliminary data.</text>
</comment>
<proteinExistence type="predicted"/>
<dbReference type="OrthoDB" id="160374at2759"/>
<keyword evidence="3" id="KW-1185">Reference proteome</keyword>
<accession>A0A2R6NG43</accession>
<name>A0A2R6NG43_9APHY</name>
<dbReference type="Proteomes" id="UP000186601">
    <property type="component" value="Unassembled WGS sequence"/>
</dbReference>
<protein>
    <submittedName>
        <fullName evidence="2">Uncharacterized protein</fullName>
    </submittedName>
</protein>